<dbReference type="InterPro" id="IPR028082">
    <property type="entry name" value="Peripla_BP_I"/>
</dbReference>
<dbReference type="SMART" id="SM00354">
    <property type="entry name" value="HTH_LACI"/>
    <property type="match status" value="1"/>
</dbReference>
<organism evidence="5 6">
    <name type="scientific">Microbacterium terrae</name>
    <dbReference type="NCBI Taxonomy" id="69369"/>
    <lineage>
        <taxon>Bacteria</taxon>
        <taxon>Bacillati</taxon>
        <taxon>Actinomycetota</taxon>
        <taxon>Actinomycetes</taxon>
        <taxon>Micrococcales</taxon>
        <taxon>Microbacteriaceae</taxon>
        <taxon>Microbacterium</taxon>
    </lineage>
</organism>
<dbReference type="InterPro" id="IPR010982">
    <property type="entry name" value="Lambda_DNA-bd_dom_sf"/>
</dbReference>
<comment type="caution">
    <text evidence="5">The sequence shown here is derived from an EMBL/GenBank/DDBJ whole genome shotgun (WGS) entry which is preliminary data.</text>
</comment>
<dbReference type="SUPFAM" id="SSF53822">
    <property type="entry name" value="Periplasmic binding protein-like I"/>
    <property type="match status" value="1"/>
</dbReference>
<dbReference type="PANTHER" id="PTHR30146:SF153">
    <property type="entry name" value="LACTOSE OPERON REPRESSOR"/>
    <property type="match status" value="1"/>
</dbReference>
<evidence type="ECO:0000313" key="5">
    <source>
        <dbReference type="EMBL" id="KJL40073.1"/>
    </source>
</evidence>
<evidence type="ECO:0000313" key="6">
    <source>
        <dbReference type="Proteomes" id="UP000033956"/>
    </source>
</evidence>
<evidence type="ECO:0000259" key="4">
    <source>
        <dbReference type="PROSITE" id="PS50932"/>
    </source>
</evidence>
<dbReference type="Pfam" id="PF13377">
    <property type="entry name" value="Peripla_BP_3"/>
    <property type="match status" value="1"/>
</dbReference>
<dbReference type="CDD" id="cd01574">
    <property type="entry name" value="PBP1_LacI"/>
    <property type="match status" value="1"/>
</dbReference>
<dbReference type="PROSITE" id="PS50932">
    <property type="entry name" value="HTH_LACI_2"/>
    <property type="match status" value="1"/>
</dbReference>
<dbReference type="SUPFAM" id="SSF47413">
    <property type="entry name" value="lambda repressor-like DNA-binding domains"/>
    <property type="match status" value="1"/>
</dbReference>
<dbReference type="InterPro" id="IPR000843">
    <property type="entry name" value="HTH_LacI"/>
</dbReference>
<keyword evidence="1" id="KW-0805">Transcription regulation</keyword>
<keyword evidence="2" id="KW-0238">DNA-binding</keyword>
<dbReference type="PANTHER" id="PTHR30146">
    <property type="entry name" value="LACI-RELATED TRANSCRIPTIONAL REPRESSOR"/>
    <property type="match status" value="1"/>
</dbReference>
<dbReference type="GO" id="GO:0003700">
    <property type="term" value="F:DNA-binding transcription factor activity"/>
    <property type="evidence" value="ECO:0007669"/>
    <property type="project" value="TreeGrafter"/>
</dbReference>
<keyword evidence="3" id="KW-0804">Transcription</keyword>
<gene>
    <name evidence="5" type="primary">lacI_3</name>
    <name evidence="5" type="ORF">RS81_01662</name>
</gene>
<dbReference type="AlphaFoldDB" id="A0A0M2H0Y4"/>
<dbReference type="PATRIC" id="fig|92835.4.peg.1682"/>
<protein>
    <submittedName>
        <fullName evidence="5">Lactose operon repressor</fullName>
    </submittedName>
</protein>
<feature type="domain" description="HTH lacI-type" evidence="4">
    <location>
        <begin position="12"/>
        <end position="66"/>
    </location>
</feature>
<accession>A0A0M2H0Y4</accession>
<dbReference type="Pfam" id="PF00356">
    <property type="entry name" value="LacI"/>
    <property type="match status" value="1"/>
</dbReference>
<dbReference type="InterPro" id="IPR046335">
    <property type="entry name" value="LacI/GalR-like_sensor"/>
</dbReference>
<dbReference type="Proteomes" id="UP000033956">
    <property type="component" value="Unassembled WGS sequence"/>
</dbReference>
<dbReference type="STRING" id="92835.RS81_01662"/>
<reference evidence="5 6" key="1">
    <citation type="submission" date="2015-02" db="EMBL/GenBank/DDBJ databases">
        <title>Draft genome sequences of ten Microbacterium spp. with emphasis on heavy metal contaminated environments.</title>
        <authorList>
            <person name="Corretto E."/>
        </authorList>
    </citation>
    <scope>NUCLEOTIDE SEQUENCE [LARGE SCALE GENOMIC DNA]</scope>
    <source>
        <strain evidence="5 6">DSM 12510</strain>
    </source>
</reference>
<dbReference type="Gene3D" id="3.40.50.2300">
    <property type="match status" value="2"/>
</dbReference>
<proteinExistence type="predicted"/>
<name>A0A0M2H0Y4_9MICO</name>
<dbReference type="RefSeq" id="WP_211088141.1">
    <property type="nucleotide sequence ID" value="NZ_BAAAUP010000003.1"/>
</dbReference>
<evidence type="ECO:0000256" key="2">
    <source>
        <dbReference type="ARBA" id="ARBA00023125"/>
    </source>
</evidence>
<dbReference type="CDD" id="cd01392">
    <property type="entry name" value="HTH_LacI"/>
    <property type="match status" value="1"/>
</dbReference>
<dbReference type="EMBL" id="JYIZ01000047">
    <property type="protein sequence ID" value="KJL40073.1"/>
    <property type="molecule type" value="Genomic_DNA"/>
</dbReference>
<dbReference type="GO" id="GO:0000976">
    <property type="term" value="F:transcription cis-regulatory region binding"/>
    <property type="evidence" value="ECO:0007669"/>
    <property type="project" value="TreeGrafter"/>
</dbReference>
<evidence type="ECO:0000256" key="1">
    <source>
        <dbReference type="ARBA" id="ARBA00023015"/>
    </source>
</evidence>
<dbReference type="Gene3D" id="1.10.260.40">
    <property type="entry name" value="lambda repressor-like DNA-binding domains"/>
    <property type="match status" value="1"/>
</dbReference>
<evidence type="ECO:0000256" key="3">
    <source>
        <dbReference type="ARBA" id="ARBA00023163"/>
    </source>
</evidence>
<sequence length="341" mass="35723">MSHRETAPNRHPSMFDVAALAGVSAQTVSRVSNGAASVRESTRLKVVAAMRELGYRPNAAARALKRGSFQSIGVIATTLAGYGNLHTIEGIVSAASTRGWSVTLMLTSDRAIGSVSGAYARLSEASVDALVLAVDARVLDENPLEFPPGLPVVVVDAGMSSRHTVVDNDQSDGARQATEHLLALGHTRIAHLGGPRASYAAAARREAFAEALRSQGLTAAAVIESDWRVESGHRAAAEIVDSGATAVFAANDDLALGLARALHERGMRLPHDMSIVGYDNSPAAESSWPQLTSVDQDFAAVGRACVDHLLAALDGDDELATRLIVPTRLVVRSSTAAPRPT</sequence>
<keyword evidence="6" id="KW-1185">Reference proteome</keyword>